<dbReference type="PANTHER" id="PTHR28043:SF1">
    <property type="entry name" value="INCREASED RECOMBINATION CENTERS PROTEIN 6"/>
    <property type="match status" value="1"/>
</dbReference>
<dbReference type="EMBL" id="ML977365">
    <property type="protein sequence ID" value="KAF2106241.1"/>
    <property type="molecule type" value="Genomic_DNA"/>
</dbReference>
<reference evidence="1" key="1">
    <citation type="journal article" date="2020" name="Stud. Mycol.">
        <title>101 Dothideomycetes genomes: a test case for predicting lifestyles and emergence of pathogens.</title>
        <authorList>
            <person name="Haridas S."/>
            <person name="Albert R."/>
            <person name="Binder M."/>
            <person name="Bloem J."/>
            <person name="Labutti K."/>
            <person name="Salamov A."/>
            <person name="Andreopoulos B."/>
            <person name="Baker S."/>
            <person name="Barry K."/>
            <person name="Bills G."/>
            <person name="Bluhm B."/>
            <person name="Cannon C."/>
            <person name="Castanera R."/>
            <person name="Culley D."/>
            <person name="Daum C."/>
            <person name="Ezra D."/>
            <person name="Gonzalez J."/>
            <person name="Henrissat B."/>
            <person name="Kuo A."/>
            <person name="Liang C."/>
            <person name="Lipzen A."/>
            <person name="Lutzoni F."/>
            <person name="Magnuson J."/>
            <person name="Mondo S."/>
            <person name="Nolan M."/>
            <person name="Ohm R."/>
            <person name="Pangilinan J."/>
            <person name="Park H.-J."/>
            <person name="Ramirez L."/>
            <person name="Alfaro M."/>
            <person name="Sun H."/>
            <person name="Tritt A."/>
            <person name="Yoshinaga Y."/>
            <person name="Zwiers L.-H."/>
            <person name="Turgeon B."/>
            <person name="Goodwin S."/>
            <person name="Spatafora J."/>
            <person name="Crous P."/>
            <person name="Grigoriev I."/>
        </authorList>
    </citation>
    <scope>NUCLEOTIDE SEQUENCE</scope>
    <source>
        <strain evidence="1">CBS 627.86</strain>
    </source>
</reference>
<dbReference type="AlphaFoldDB" id="A0A6A5YJ64"/>
<evidence type="ECO:0000313" key="1">
    <source>
        <dbReference type="EMBL" id="KAF2106241.1"/>
    </source>
</evidence>
<dbReference type="InterPro" id="IPR034627">
    <property type="entry name" value="Irc6"/>
</dbReference>
<accession>A0A6A5YJ64</accession>
<dbReference type="PANTHER" id="PTHR28043">
    <property type="entry name" value="INCREASED RECOMBINATION CENTERS PROTEIN 6"/>
    <property type="match status" value="1"/>
</dbReference>
<dbReference type="GO" id="GO:0030674">
    <property type="term" value="F:protein-macromolecule adaptor activity"/>
    <property type="evidence" value="ECO:0007669"/>
    <property type="project" value="TreeGrafter"/>
</dbReference>
<dbReference type="Pfam" id="PF10199">
    <property type="entry name" value="Adaptin_binding"/>
    <property type="match status" value="1"/>
</dbReference>
<organism evidence="1 2">
    <name type="scientific">Lophiotrema nucula</name>
    <dbReference type="NCBI Taxonomy" id="690887"/>
    <lineage>
        <taxon>Eukaryota</taxon>
        <taxon>Fungi</taxon>
        <taxon>Dikarya</taxon>
        <taxon>Ascomycota</taxon>
        <taxon>Pezizomycotina</taxon>
        <taxon>Dothideomycetes</taxon>
        <taxon>Pleosporomycetidae</taxon>
        <taxon>Pleosporales</taxon>
        <taxon>Lophiotremataceae</taxon>
        <taxon>Lophiotrema</taxon>
    </lineage>
</organism>
<gene>
    <name evidence="1" type="ORF">BDV96DRAFT_508260</name>
</gene>
<dbReference type="Gene3D" id="3.40.50.11960">
    <property type="match status" value="1"/>
</dbReference>
<proteinExistence type="predicted"/>
<keyword evidence="2" id="KW-1185">Reference proteome</keyword>
<dbReference type="Proteomes" id="UP000799770">
    <property type="component" value="Unassembled WGS sequence"/>
</dbReference>
<dbReference type="OrthoDB" id="10261384at2759"/>
<protein>
    <recommendedName>
        <fullName evidence="3">Alpha and gamma adaptin binding protein p34-domain-containing protein</fullName>
    </recommendedName>
</protein>
<name>A0A6A5YJ64_9PLEO</name>
<sequence length="279" mass="31109">MEIRNPRRILALGAPDSGVLQLLKDLTGTAPEPTTDSTAGLSHTYPLTTKYYTATLPIWLDELPSPLSDWAAEFSKPEAREVIQVIGAYIFCFRKPVKQDHVEVIKDGMKAIADIIEKHMGYGGDAVCLAVGMPQSTTPFLDMPVEEWEEACMEYGFEYVDFEAKGKNEFGEERGVKRVEEALKANDWEGGDEGLDFDDEDGEGFGDSFKAEELEMGVELFGMKGALHGVDEEEEQAQVEELEGMMRRMIAIKDMGEGMPEAERKRFAAKAVNDLMKDF</sequence>
<evidence type="ECO:0008006" key="3">
    <source>
        <dbReference type="Google" id="ProtNLM"/>
    </source>
</evidence>
<evidence type="ECO:0000313" key="2">
    <source>
        <dbReference type="Proteomes" id="UP000799770"/>
    </source>
</evidence>
<dbReference type="GO" id="GO:0016192">
    <property type="term" value="P:vesicle-mediated transport"/>
    <property type="evidence" value="ECO:0007669"/>
    <property type="project" value="InterPro"/>
</dbReference>